<keyword evidence="1" id="KW-0472">Membrane</keyword>
<dbReference type="EMBL" id="CP108090">
    <property type="protein sequence ID" value="WUQ10197.1"/>
    <property type="molecule type" value="Genomic_DNA"/>
</dbReference>
<dbReference type="RefSeq" id="WP_328959758.1">
    <property type="nucleotide sequence ID" value="NZ_CP108090.1"/>
</dbReference>
<reference evidence="2" key="1">
    <citation type="submission" date="2022-10" db="EMBL/GenBank/DDBJ databases">
        <title>The complete genomes of actinobacterial strains from the NBC collection.</title>
        <authorList>
            <person name="Joergensen T.S."/>
            <person name="Alvarez Arevalo M."/>
            <person name="Sterndorff E.B."/>
            <person name="Faurdal D."/>
            <person name="Vuksanovic O."/>
            <person name="Mourched A.-S."/>
            <person name="Charusanti P."/>
            <person name="Shaw S."/>
            <person name="Blin K."/>
            <person name="Weber T."/>
        </authorList>
    </citation>
    <scope>NUCLEOTIDE SEQUENCE</scope>
    <source>
        <strain evidence="2">NBC_00248</strain>
    </source>
</reference>
<organism evidence="2 3">
    <name type="scientific">Streptomyces virginiae</name>
    <name type="common">Streptomyces cinnamonensis</name>
    <dbReference type="NCBI Taxonomy" id="1961"/>
    <lineage>
        <taxon>Bacteria</taxon>
        <taxon>Bacillati</taxon>
        <taxon>Actinomycetota</taxon>
        <taxon>Actinomycetes</taxon>
        <taxon>Kitasatosporales</taxon>
        <taxon>Streptomycetaceae</taxon>
        <taxon>Streptomyces</taxon>
    </lineage>
</organism>
<dbReference type="InterPro" id="IPR036259">
    <property type="entry name" value="MFS_trans_sf"/>
</dbReference>
<evidence type="ECO:0000256" key="1">
    <source>
        <dbReference type="SAM" id="Phobius"/>
    </source>
</evidence>
<evidence type="ECO:0000313" key="2">
    <source>
        <dbReference type="EMBL" id="WUQ10197.1"/>
    </source>
</evidence>
<evidence type="ECO:0000313" key="3">
    <source>
        <dbReference type="Proteomes" id="UP001432039"/>
    </source>
</evidence>
<dbReference type="SUPFAM" id="SSF103473">
    <property type="entry name" value="MFS general substrate transporter"/>
    <property type="match status" value="1"/>
</dbReference>
<feature type="transmembrane region" description="Helical" evidence="1">
    <location>
        <begin position="46"/>
        <end position="70"/>
    </location>
</feature>
<feature type="transmembrane region" description="Helical" evidence="1">
    <location>
        <begin position="119"/>
        <end position="141"/>
    </location>
</feature>
<keyword evidence="3" id="KW-1185">Reference proteome</keyword>
<evidence type="ECO:0008006" key="4">
    <source>
        <dbReference type="Google" id="ProtNLM"/>
    </source>
</evidence>
<keyword evidence="1" id="KW-0812">Transmembrane</keyword>
<protein>
    <recommendedName>
        <fullName evidence="4">Major facilitator superfamily (MFS) profile domain-containing protein</fullName>
    </recommendedName>
</protein>
<feature type="transmembrane region" description="Helical" evidence="1">
    <location>
        <begin position="90"/>
        <end position="107"/>
    </location>
</feature>
<dbReference type="Gene3D" id="1.20.1250.20">
    <property type="entry name" value="MFS general substrate transporter like domains"/>
    <property type="match status" value="1"/>
</dbReference>
<name>A0ABZ1T5N0_STRVG</name>
<feature type="transmembrane region" description="Helical" evidence="1">
    <location>
        <begin position="20"/>
        <end position="39"/>
    </location>
</feature>
<keyword evidence="1" id="KW-1133">Transmembrane helix</keyword>
<accession>A0ABZ1T5N0</accession>
<gene>
    <name evidence="2" type="ORF">OG517_01345</name>
</gene>
<dbReference type="Proteomes" id="UP001432039">
    <property type="component" value="Chromosome"/>
</dbReference>
<proteinExistence type="predicted"/>
<sequence>MAGARLASTWAGAHLRRVPQAGVALIALTLVGYQLLVSAQQTGMPFVAAVAPVILVGAGFGMVGAGLAGLTLSQVGHHDAGSAAGPFNTAMQLGTALGIATASLVFFNHASAGSHGITVTHAFAGSVWYVIAALAVMWALMFRLPRPAEAAA</sequence>